<comment type="caution">
    <text evidence="2">The sequence shown here is derived from an EMBL/GenBank/DDBJ whole genome shotgun (WGS) entry which is preliminary data.</text>
</comment>
<dbReference type="EMBL" id="JAUDFV010000020">
    <property type="protein sequence ID" value="KAL2740441.1"/>
    <property type="molecule type" value="Genomic_DNA"/>
</dbReference>
<feature type="region of interest" description="Disordered" evidence="1">
    <location>
        <begin position="1"/>
        <end position="20"/>
    </location>
</feature>
<reference evidence="2 3" key="1">
    <citation type="journal article" date="2024" name="Ann. Entomol. Soc. Am.">
        <title>Genomic analyses of the southern and eastern yellowjacket wasps (Hymenoptera: Vespidae) reveal evolutionary signatures of social life.</title>
        <authorList>
            <person name="Catto M.A."/>
            <person name="Caine P.B."/>
            <person name="Orr S.E."/>
            <person name="Hunt B.G."/>
            <person name="Goodisman M.A.D."/>
        </authorList>
    </citation>
    <scope>NUCLEOTIDE SEQUENCE [LARGE SCALE GENOMIC DNA]</scope>
    <source>
        <strain evidence="2">233</strain>
        <tissue evidence="2">Head and thorax</tissue>
    </source>
</reference>
<evidence type="ECO:0000313" key="2">
    <source>
        <dbReference type="EMBL" id="KAL2740441.1"/>
    </source>
</evidence>
<evidence type="ECO:0000256" key="1">
    <source>
        <dbReference type="SAM" id="MobiDB-lite"/>
    </source>
</evidence>
<evidence type="ECO:0000313" key="3">
    <source>
        <dbReference type="Proteomes" id="UP001607302"/>
    </source>
</evidence>
<feature type="non-terminal residue" evidence="2">
    <location>
        <position position="85"/>
    </location>
</feature>
<dbReference type="AlphaFoldDB" id="A0ABD2C5V7"/>
<protein>
    <submittedName>
        <fullName evidence="2">Uncharacterized protein</fullName>
    </submittedName>
</protein>
<accession>A0ABD2C5V7</accession>
<keyword evidence="3" id="KW-1185">Reference proteome</keyword>
<proteinExistence type="predicted"/>
<dbReference type="Proteomes" id="UP001607302">
    <property type="component" value="Unassembled WGS sequence"/>
</dbReference>
<gene>
    <name evidence="2" type="ORF">V1478_000582</name>
</gene>
<organism evidence="2 3">
    <name type="scientific">Vespula squamosa</name>
    <name type="common">Southern yellow jacket</name>
    <name type="synonym">Wasp</name>
    <dbReference type="NCBI Taxonomy" id="30214"/>
    <lineage>
        <taxon>Eukaryota</taxon>
        <taxon>Metazoa</taxon>
        <taxon>Ecdysozoa</taxon>
        <taxon>Arthropoda</taxon>
        <taxon>Hexapoda</taxon>
        <taxon>Insecta</taxon>
        <taxon>Pterygota</taxon>
        <taxon>Neoptera</taxon>
        <taxon>Endopterygota</taxon>
        <taxon>Hymenoptera</taxon>
        <taxon>Apocrita</taxon>
        <taxon>Aculeata</taxon>
        <taxon>Vespoidea</taxon>
        <taxon>Vespidae</taxon>
        <taxon>Vespinae</taxon>
        <taxon>Vespula</taxon>
    </lineage>
</organism>
<sequence>MVRGKERGGRSNRRDFLRRDQDQSGYARFYAFHHVQQPYSKHVEEKERVSSDRKRKVRIDVDAVEWWEECEWPKTHASWVQSIGK</sequence>
<name>A0ABD2C5V7_VESSQ</name>